<dbReference type="Gene3D" id="3.40.50.720">
    <property type="entry name" value="NAD(P)-binding Rossmann-like Domain"/>
    <property type="match status" value="1"/>
</dbReference>
<evidence type="ECO:0000259" key="11">
    <source>
        <dbReference type="PROSITE" id="PS51671"/>
    </source>
</evidence>
<dbReference type="SUPFAM" id="SSF48179">
    <property type="entry name" value="6-phosphogluconate dehydrogenase C-terminal domain-like"/>
    <property type="match status" value="1"/>
</dbReference>
<dbReference type="GO" id="GO:0070403">
    <property type="term" value="F:NAD+ binding"/>
    <property type="evidence" value="ECO:0007669"/>
    <property type="project" value="InterPro"/>
</dbReference>
<dbReference type="InterPro" id="IPR050812">
    <property type="entry name" value="Preph/Arog_dehydrog"/>
</dbReference>
<evidence type="ECO:0000256" key="5">
    <source>
        <dbReference type="ARBA" id="ARBA00023002"/>
    </source>
</evidence>
<dbReference type="PANTHER" id="PTHR21363">
    <property type="entry name" value="PREPHENATE DEHYDROGENASE"/>
    <property type="match status" value="1"/>
</dbReference>
<feature type="transmembrane region" description="Helical" evidence="9">
    <location>
        <begin position="14"/>
        <end position="34"/>
    </location>
</feature>
<accession>A0A7C9JEH3</accession>
<dbReference type="InterPro" id="IPR003099">
    <property type="entry name" value="Prephen_DH"/>
</dbReference>
<feature type="domain" description="ACT" evidence="11">
    <location>
        <begin position="312"/>
        <end position="385"/>
    </location>
</feature>
<comment type="catalytic activity">
    <reaction evidence="8">
        <text>prephenate + NAD(+) = 3-(4-hydroxyphenyl)pyruvate + CO2 + NADH</text>
        <dbReference type="Rhea" id="RHEA:13869"/>
        <dbReference type="ChEBI" id="CHEBI:16526"/>
        <dbReference type="ChEBI" id="CHEBI:29934"/>
        <dbReference type="ChEBI" id="CHEBI:36242"/>
        <dbReference type="ChEBI" id="CHEBI:57540"/>
        <dbReference type="ChEBI" id="CHEBI:57945"/>
        <dbReference type="EC" id="1.3.1.12"/>
    </reaction>
</comment>
<dbReference type="GO" id="GO:0004665">
    <property type="term" value="F:prephenate dehydrogenase (NADP+) activity"/>
    <property type="evidence" value="ECO:0007669"/>
    <property type="project" value="InterPro"/>
</dbReference>
<dbReference type="PROSITE" id="PS51671">
    <property type="entry name" value="ACT"/>
    <property type="match status" value="1"/>
</dbReference>
<dbReference type="AlphaFoldDB" id="A0A7C9JEH3"/>
<dbReference type="PROSITE" id="PS51176">
    <property type="entry name" value="PDH_ADH"/>
    <property type="match status" value="1"/>
</dbReference>
<reference evidence="12" key="1">
    <citation type="submission" date="2018-08" db="EMBL/GenBank/DDBJ databases">
        <title>Murine metabolic-syndrome-specific gut microbial biobank.</title>
        <authorList>
            <person name="Liu C."/>
        </authorList>
    </citation>
    <scope>NUCLEOTIDE SEQUENCE [LARGE SCALE GENOMIC DNA]</scope>
    <source>
        <strain evidence="12">Z82</strain>
    </source>
</reference>
<dbReference type="SUPFAM" id="SSF55021">
    <property type="entry name" value="ACT-like"/>
    <property type="match status" value="1"/>
</dbReference>
<comment type="caution">
    <text evidence="12">The sequence shown here is derived from an EMBL/GenBank/DDBJ whole genome shotgun (WGS) entry which is preliminary data.</text>
</comment>
<evidence type="ECO:0000256" key="7">
    <source>
        <dbReference type="ARBA" id="ARBA00023141"/>
    </source>
</evidence>
<dbReference type="Gene3D" id="1.10.3660.10">
    <property type="entry name" value="6-phosphogluconate dehydrogenase C-terminal like domain"/>
    <property type="match status" value="1"/>
</dbReference>
<evidence type="ECO:0000256" key="9">
    <source>
        <dbReference type="SAM" id="Phobius"/>
    </source>
</evidence>
<sequence>MEPSALPESGKRRFGSIAIVGFGLIGASIARAVLKADPDVRILAVDASADACRKARELEIAQIAVLPGDPAFRAFVEDEADLVILAVPVDEARTYLGLLAQWSFQGLITDTLSTKTSVSKLADEVLPYPERYIPGHPMAGSEVNGIEGSRADLFEGAHWILCPDEATDPDLFASLHELVTGLGARVVSLPRADHDNAIAVVSHVPHIVASSLVQLASRHADEQRSLMRLAAGGFKDSTRIAAGSPELWCGISFDNCQALSQGLSEMQQIIQQFKDSLDAGDRAGLTSLLAEAASVRRSLPATWVPSTERLLEVRIPMTDRPGVVAEVTTIASSVGCNIQSIEIDHVTESSAVLSLVLTDEGDVGQLSFKLIDAGFAVSFSPLSAKEHVHVG</sequence>
<comment type="pathway">
    <text evidence="1">Amino-acid biosynthesis; L-tyrosine biosynthesis; (4-hydroxyphenyl)pyruvate from prephenate (NAD(+) route): step 1/1.</text>
</comment>
<evidence type="ECO:0000256" key="3">
    <source>
        <dbReference type="ARBA" id="ARBA00016891"/>
    </source>
</evidence>
<dbReference type="InterPro" id="IPR036291">
    <property type="entry name" value="NAD(P)-bd_dom_sf"/>
</dbReference>
<dbReference type="InterPro" id="IPR045865">
    <property type="entry name" value="ACT-like_dom_sf"/>
</dbReference>
<keyword evidence="4" id="KW-0827">Tyrosine biosynthesis</keyword>
<keyword evidence="9" id="KW-0472">Membrane</keyword>
<dbReference type="Gene3D" id="3.30.70.260">
    <property type="match status" value="1"/>
</dbReference>
<feature type="domain" description="Prephenate/arogenate dehydrogenase" evidence="10">
    <location>
        <begin position="15"/>
        <end position="307"/>
    </location>
</feature>
<keyword evidence="9" id="KW-0812">Transmembrane</keyword>
<proteinExistence type="predicted"/>
<evidence type="ECO:0000313" key="12">
    <source>
        <dbReference type="EMBL" id="NBI35196.1"/>
    </source>
</evidence>
<evidence type="ECO:0000256" key="6">
    <source>
        <dbReference type="ARBA" id="ARBA00023027"/>
    </source>
</evidence>
<evidence type="ECO:0000259" key="10">
    <source>
        <dbReference type="PROSITE" id="PS51176"/>
    </source>
</evidence>
<keyword evidence="9" id="KW-1133">Transmembrane helix</keyword>
<dbReference type="SUPFAM" id="SSF51735">
    <property type="entry name" value="NAD(P)-binding Rossmann-fold domains"/>
    <property type="match status" value="1"/>
</dbReference>
<keyword evidence="7" id="KW-0057">Aromatic amino acid biosynthesis</keyword>
<dbReference type="PANTHER" id="PTHR21363:SF0">
    <property type="entry name" value="PREPHENATE DEHYDROGENASE [NADP(+)]"/>
    <property type="match status" value="1"/>
</dbReference>
<dbReference type="EMBL" id="QWKH01000085">
    <property type="protein sequence ID" value="NBI35196.1"/>
    <property type="molecule type" value="Genomic_DNA"/>
</dbReference>
<gene>
    <name evidence="12" type="ORF">D1639_09205</name>
</gene>
<keyword evidence="6" id="KW-0520">NAD</keyword>
<evidence type="ECO:0000256" key="2">
    <source>
        <dbReference type="ARBA" id="ARBA00012068"/>
    </source>
</evidence>
<keyword evidence="5" id="KW-0560">Oxidoreductase</keyword>
<dbReference type="UniPathway" id="UPA00122">
    <property type="reaction ID" value="UER00961"/>
</dbReference>
<dbReference type="EC" id="1.3.1.12" evidence="2"/>
<protein>
    <recommendedName>
        <fullName evidence="3">Prephenate dehydrogenase</fullName>
        <ecNumber evidence="2">1.3.1.12</ecNumber>
    </recommendedName>
</protein>
<keyword evidence="7" id="KW-0028">Amino-acid biosynthesis</keyword>
<dbReference type="Pfam" id="PF02153">
    <property type="entry name" value="PDH_N"/>
    <property type="match status" value="1"/>
</dbReference>
<organism evidence="12">
    <name type="scientific">Muribaculaceae bacterium Z82</name>
    <dbReference type="NCBI Taxonomy" id="2304548"/>
    <lineage>
        <taxon>Bacteria</taxon>
        <taxon>Pseudomonadati</taxon>
        <taxon>Bacteroidota</taxon>
        <taxon>Bacteroidia</taxon>
        <taxon>Bacteroidales</taxon>
        <taxon>Muribaculaceae</taxon>
    </lineage>
</organism>
<evidence type="ECO:0000256" key="1">
    <source>
        <dbReference type="ARBA" id="ARBA00005067"/>
    </source>
</evidence>
<dbReference type="InterPro" id="IPR008927">
    <property type="entry name" value="6-PGluconate_DH-like_C_sf"/>
</dbReference>
<dbReference type="GO" id="GO:0008977">
    <property type="term" value="F:prephenate dehydrogenase (NAD+) activity"/>
    <property type="evidence" value="ECO:0007669"/>
    <property type="project" value="UniProtKB-EC"/>
</dbReference>
<evidence type="ECO:0000256" key="4">
    <source>
        <dbReference type="ARBA" id="ARBA00022498"/>
    </source>
</evidence>
<dbReference type="GO" id="GO:0006571">
    <property type="term" value="P:tyrosine biosynthetic process"/>
    <property type="evidence" value="ECO:0007669"/>
    <property type="project" value="UniProtKB-UniPathway"/>
</dbReference>
<dbReference type="InterPro" id="IPR046826">
    <property type="entry name" value="PDH_N"/>
</dbReference>
<evidence type="ECO:0000256" key="8">
    <source>
        <dbReference type="ARBA" id="ARBA00049260"/>
    </source>
</evidence>
<dbReference type="Pfam" id="PF20463">
    <property type="entry name" value="PDH_C"/>
    <property type="match status" value="1"/>
</dbReference>
<dbReference type="InterPro" id="IPR046825">
    <property type="entry name" value="PDH_C"/>
</dbReference>
<dbReference type="InterPro" id="IPR002912">
    <property type="entry name" value="ACT_dom"/>
</dbReference>
<name>A0A7C9JEH3_9BACT</name>